<keyword evidence="2" id="KW-1133">Transmembrane helix</keyword>
<reference evidence="4" key="1">
    <citation type="submission" date="2025-08" db="UniProtKB">
        <authorList>
            <consortium name="RefSeq"/>
        </authorList>
    </citation>
    <scope>IDENTIFICATION</scope>
</reference>
<feature type="region of interest" description="Disordered" evidence="1">
    <location>
        <begin position="1"/>
        <end position="95"/>
    </location>
</feature>
<feature type="compositionally biased region" description="Low complexity" evidence="1">
    <location>
        <begin position="69"/>
        <end position="85"/>
    </location>
</feature>
<keyword evidence="2" id="KW-0472">Membrane</keyword>
<proteinExistence type="predicted"/>
<sequence>MMHAKSDSDITSLAPSSPSRSPKRPVYYVQSPSRDSHDGDKSSSMQATPVYNSPMESPTHPSFGRHSRSSSASRFSGTFWSSSGRKGNRKRVNDKGWPECNVIQEEGSYDDLDEDKGLSRRCQIILALLSFVMLFTVFCLIIWGAARPYKAEVVVKSLSMDDFYAGEGSDSTGVPTKMVTVNCSLKINVYNPATMFGIHVTSGPISLIYSEITIATGQLKKYYQPRKSHRTVAVILHGEKVPLYGAGAGLALSSTGGAVPLTLEFEIISRGYVVGKLVKVKHRKLVSCPLVVDSRNTKPIKFKQNSCTYI</sequence>
<dbReference type="Proteomes" id="UP000504607">
    <property type="component" value="Chromosome 3"/>
</dbReference>
<evidence type="ECO:0000313" key="4">
    <source>
        <dbReference type="RefSeq" id="XP_010915827.1"/>
    </source>
</evidence>
<dbReference type="FunCoup" id="A0A6I9QVI2">
    <property type="interactions" value="2847"/>
</dbReference>
<dbReference type="AlphaFoldDB" id="A0A6I9QVI2"/>
<dbReference type="OrthoDB" id="903824at2759"/>
<dbReference type="InParanoid" id="A0A6I9QVI2"/>
<gene>
    <name evidence="4" type="primary">LOC105040822</name>
</gene>
<keyword evidence="2" id="KW-0812">Transmembrane</keyword>
<evidence type="ECO:0000256" key="1">
    <source>
        <dbReference type="SAM" id="MobiDB-lite"/>
    </source>
</evidence>
<accession>A0A6I9QVI2</accession>
<evidence type="ECO:0000256" key="2">
    <source>
        <dbReference type="SAM" id="Phobius"/>
    </source>
</evidence>
<name>A0A6I9QVI2_ELAGV</name>
<dbReference type="PANTHER" id="PTHR48436:SF1">
    <property type="entry name" value="2, PUTATIVE-RELATED"/>
    <property type="match status" value="1"/>
</dbReference>
<dbReference type="GeneID" id="105040822"/>
<evidence type="ECO:0000313" key="3">
    <source>
        <dbReference type="Proteomes" id="UP000504607"/>
    </source>
</evidence>
<dbReference type="RefSeq" id="XP_010915827.1">
    <property type="nucleotide sequence ID" value="XM_010917525.2"/>
</dbReference>
<organism evidence="3 4">
    <name type="scientific">Elaeis guineensis var. tenera</name>
    <name type="common">Oil palm</name>
    <dbReference type="NCBI Taxonomy" id="51953"/>
    <lineage>
        <taxon>Eukaryota</taxon>
        <taxon>Viridiplantae</taxon>
        <taxon>Streptophyta</taxon>
        <taxon>Embryophyta</taxon>
        <taxon>Tracheophyta</taxon>
        <taxon>Spermatophyta</taxon>
        <taxon>Magnoliopsida</taxon>
        <taxon>Liliopsida</taxon>
        <taxon>Arecaceae</taxon>
        <taxon>Arecoideae</taxon>
        <taxon>Cocoseae</taxon>
        <taxon>Elaeidinae</taxon>
        <taxon>Elaeis</taxon>
    </lineage>
</organism>
<dbReference type="KEGG" id="egu:105040822"/>
<protein>
    <submittedName>
        <fullName evidence="4">Uncharacterized protein LOC105040822</fullName>
    </submittedName>
</protein>
<keyword evidence="3" id="KW-1185">Reference proteome</keyword>
<dbReference type="PANTHER" id="PTHR48436">
    <property type="entry name" value="2, PUTATIVE-RELATED"/>
    <property type="match status" value="1"/>
</dbReference>
<feature type="compositionally biased region" description="Polar residues" evidence="1">
    <location>
        <begin position="42"/>
        <end position="60"/>
    </location>
</feature>
<feature type="transmembrane region" description="Helical" evidence="2">
    <location>
        <begin position="124"/>
        <end position="146"/>
    </location>
</feature>
<dbReference type="InterPro" id="IPR055276">
    <property type="entry name" value="NHL41-like"/>
</dbReference>